<organism evidence="1 2">
    <name type="scientific">Alcaligenes xylosoxydans xylosoxydans</name>
    <name type="common">Achromobacter xylosoxidans</name>
    <dbReference type="NCBI Taxonomy" id="85698"/>
    <lineage>
        <taxon>Bacteria</taxon>
        <taxon>Pseudomonadati</taxon>
        <taxon>Pseudomonadota</taxon>
        <taxon>Betaproteobacteria</taxon>
        <taxon>Burkholderiales</taxon>
        <taxon>Alcaligenaceae</taxon>
        <taxon>Achromobacter</taxon>
    </lineage>
</organism>
<dbReference type="Proteomes" id="UP001141992">
    <property type="component" value="Unassembled WGS sequence"/>
</dbReference>
<protein>
    <submittedName>
        <fullName evidence="1">Uncharacterized protein</fullName>
    </submittedName>
</protein>
<name>A0A9W5ERI3_ALCXX</name>
<dbReference type="AlphaFoldDB" id="A0A9W5ERI3"/>
<accession>A0A9W5ERI3</accession>
<dbReference type="EMBL" id="JAPZVI010000013">
    <property type="protein sequence ID" value="MCZ8403168.1"/>
    <property type="molecule type" value="Genomic_DNA"/>
</dbReference>
<comment type="caution">
    <text evidence="1">The sequence shown here is derived from an EMBL/GenBank/DDBJ whole genome shotgun (WGS) entry which is preliminary data.</text>
</comment>
<dbReference type="RefSeq" id="WP_033453992.1">
    <property type="nucleotide sequence ID" value="NZ_CYTE01000002.1"/>
</dbReference>
<evidence type="ECO:0000313" key="1">
    <source>
        <dbReference type="EMBL" id="MCZ8403168.1"/>
    </source>
</evidence>
<gene>
    <name evidence="1" type="ORF">O9570_17075</name>
</gene>
<evidence type="ECO:0000313" key="2">
    <source>
        <dbReference type="Proteomes" id="UP001141992"/>
    </source>
</evidence>
<sequence>MSKSEDVAVVALIRIKAVLRHHQAPASSLSKHDAIVQISAIVGEAAAEIADSIASLSMKDAS</sequence>
<proteinExistence type="predicted"/>
<reference evidence="1" key="1">
    <citation type="submission" date="2022-12" db="EMBL/GenBank/DDBJ databases">
        <authorList>
            <person name="Voronina O.L."/>
            <person name="Kunda M.S."/>
            <person name="Ryzhova N."/>
            <person name="Aksenova E.I."/>
        </authorList>
    </citation>
    <scope>NUCLEOTIDE SEQUENCE</scope>
    <source>
        <strain evidence="1">SCCH136:Ach223948</strain>
    </source>
</reference>